<proteinExistence type="predicted"/>
<accession>A0A1C5A357</accession>
<sequence length="57" mass="6030">MKVTIRANATTTERALVAKAERIARRVKSLPAGSPALPGLTRQYQLVVDALGGDPIS</sequence>
<dbReference type="EMBL" id="FMCT01000011">
    <property type="protein sequence ID" value="SCF39628.1"/>
    <property type="molecule type" value="Genomic_DNA"/>
</dbReference>
<dbReference type="AlphaFoldDB" id="A0A1C5A357"/>
<dbReference type="Proteomes" id="UP000183585">
    <property type="component" value="Unassembled WGS sequence"/>
</dbReference>
<name>A0A1C5A357_9ACTN</name>
<organism evidence="1 2">
    <name type="scientific">Micromonospora carbonacea</name>
    <dbReference type="NCBI Taxonomy" id="47853"/>
    <lineage>
        <taxon>Bacteria</taxon>
        <taxon>Bacillati</taxon>
        <taxon>Actinomycetota</taxon>
        <taxon>Actinomycetes</taxon>
        <taxon>Micromonosporales</taxon>
        <taxon>Micromonosporaceae</taxon>
        <taxon>Micromonospora</taxon>
    </lineage>
</organism>
<evidence type="ECO:0000313" key="2">
    <source>
        <dbReference type="Proteomes" id="UP000183585"/>
    </source>
</evidence>
<protein>
    <submittedName>
        <fullName evidence="1">Uncharacterized protein</fullName>
    </submittedName>
</protein>
<keyword evidence="2" id="KW-1185">Reference proteome</keyword>
<gene>
    <name evidence="1" type="ORF">GA0070563_11145</name>
</gene>
<reference evidence="2" key="1">
    <citation type="submission" date="2016-06" db="EMBL/GenBank/DDBJ databases">
        <authorList>
            <person name="Varghese N."/>
            <person name="Submissions Spin"/>
        </authorList>
    </citation>
    <scope>NUCLEOTIDE SEQUENCE [LARGE SCALE GENOMIC DNA]</scope>
    <source>
        <strain evidence="2">DSM 43168</strain>
    </source>
</reference>
<evidence type="ECO:0000313" key="1">
    <source>
        <dbReference type="EMBL" id="SCF39628.1"/>
    </source>
</evidence>
<dbReference type="RefSeq" id="WP_176734961.1">
    <property type="nucleotide sequence ID" value="NZ_FMCT01000011.1"/>
</dbReference>